<organism evidence="3 5">
    <name type="scientific">Puccinia graminis f. sp. tritici</name>
    <dbReference type="NCBI Taxonomy" id="56615"/>
    <lineage>
        <taxon>Eukaryota</taxon>
        <taxon>Fungi</taxon>
        <taxon>Dikarya</taxon>
        <taxon>Basidiomycota</taxon>
        <taxon>Pucciniomycotina</taxon>
        <taxon>Pucciniomycetes</taxon>
        <taxon>Pucciniales</taxon>
        <taxon>Pucciniaceae</taxon>
        <taxon>Puccinia</taxon>
    </lineage>
</organism>
<evidence type="ECO:0000313" key="4">
    <source>
        <dbReference type="EMBL" id="KAA1135242.1"/>
    </source>
</evidence>
<sequence>MTLLHRYSSMSLLHVLFFFIAAKLGQGALSELKPVKSEIDHQSFLTLDSVPLELSLSSTHADRIQLHGTLCPISTVGVVGVPNHSESIVTGIPVWQGSKSEIPSNMKEFQDINFLGMNKKRPLSDQSETTLDLNLDFGNHEWLQLYTGKASDCDHSSKKIVNKDSILSLKRNEVPLGIKRQKLSSSNEHLEGGLFGTSPTLLNEGCSLKLNHQTNSQKKETVSRLSDKEILPKNLETWKSPTTGQQKLSLNNQRTSQENISSDSDLLPHKYTVQENLSQPDTSISGSQMTKTLPTSEELHSNQFLPEDKGKMFSTKENPFLKTASQSKAIGSSISPKIDSPGGDLRLSQRNILSDKRRKLKSHLNSKKSSKRKEKISEQIQSDQERKQINKPMENQMAAWIFGMSTYDSDPEDQRFKTNHQSKIDEFSQRVAGIMNKKNPHQTSKLITTDAQRNILQFSEILWFVNLRFLRSIGYLKSGEYIQEHFLLQEWIINILENEYDSNSTIGTSRKIMINTKSLQALIVNMINYVLNTVHKSDEVVFNLGKRENESDSLFGVVSQGQLSITKIAIQMLVIFYRITNDIKWHLLFPTTQSFNHHLAKIQEPYLMGCVNRFSEANERIFALKLLPWNMPCGNFQVQKTLLEEQKFYKECDLNLNYYVKETSNFGNSNGWIDTQHIVSLTDESGMRKEERMWKRFSKITGSSKGFDLNLFNLKHQKLKINQNFKMSTSDMYQNVRMAHLIERFLTRILELNSRLLELFGHWEKDSNFLDEQLNIQKAFFDLLESLPTQSSLISGSEQQEIKYPSQDQKETITRGFIFESIAASQQIFKESYGLNQFTSSPTKILLSKTAVRMLSYYYQSRNFGKWLTVFKNEKNFFTIFKNIGKRAHQIMLNNSEEMKLTGLLPWKGPLNTTKSQREIMRLLYEKA</sequence>
<feature type="region of interest" description="Disordered" evidence="1">
    <location>
        <begin position="232"/>
        <end position="312"/>
    </location>
</feature>
<evidence type="ECO:0000313" key="3">
    <source>
        <dbReference type="EMBL" id="KAA1072131.1"/>
    </source>
</evidence>
<feature type="chain" id="PRO_5036137156" evidence="2">
    <location>
        <begin position="28"/>
        <end position="928"/>
    </location>
</feature>
<reference evidence="5 6" key="1">
    <citation type="submission" date="2019-05" db="EMBL/GenBank/DDBJ databases">
        <title>Emergence of the Ug99 lineage of the wheat stem rust pathogen through somatic hybridization.</title>
        <authorList>
            <person name="Li F."/>
            <person name="Upadhyaya N.M."/>
            <person name="Sperschneider J."/>
            <person name="Matny O."/>
            <person name="Nguyen-Phuc H."/>
            <person name="Mago R."/>
            <person name="Raley C."/>
            <person name="Miller M.E."/>
            <person name="Silverstein K.A.T."/>
            <person name="Henningsen E."/>
            <person name="Hirsch C.D."/>
            <person name="Visser B."/>
            <person name="Pretorius Z.A."/>
            <person name="Steffenson B.J."/>
            <person name="Schwessinger B."/>
            <person name="Dodds P.N."/>
            <person name="Figueroa M."/>
        </authorList>
    </citation>
    <scope>NUCLEOTIDE SEQUENCE [LARGE SCALE GENOMIC DNA]</scope>
    <source>
        <strain evidence="3">21-0</strain>
        <strain evidence="4 6">Ug99</strain>
    </source>
</reference>
<evidence type="ECO:0000256" key="2">
    <source>
        <dbReference type="SAM" id="SignalP"/>
    </source>
</evidence>
<comment type="caution">
    <text evidence="3">The sequence shown here is derived from an EMBL/GenBank/DDBJ whole genome shotgun (WGS) entry which is preliminary data.</text>
</comment>
<evidence type="ECO:0000313" key="6">
    <source>
        <dbReference type="Proteomes" id="UP000325313"/>
    </source>
</evidence>
<dbReference type="EMBL" id="VDEP01000040">
    <property type="protein sequence ID" value="KAA1135242.1"/>
    <property type="molecule type" value="Genomic_DNA"/>
</dbReference>
<keyword evidence="2" id="KW-0732">Signal</keyword>
<evidence type="ECO:0000256" key="1">
    <source>
        <dbReference type="SAM" id="MobiDB-lite"/>
    </source>
</evidence>
<dbReference type="Proteomes" id="UP000324748">
    <property type="component" value="Unassembled WGS sequence"/>
</dbReference>
<accession>A0A5B0M6G4</accession>
<dbReference type="EMBL" id="VSWC01000170">
    <property type="protein sequence ID" value="KAA1072131.1"/>
    <property type="molecule type" value="Genomic_DNA"/>
</dbReference>
<feature type="region of interest" description="Disordered" evidence="1">
    <location>
        <begin position="324"/>
        <end position="389"/>
    </location>
</feature>
<dbReference type="Proteomes" id="UP000325313">
    <property type="component" value="Unassembled WGS sequence"/>
</dbReference>
<feature type="compositionally biased region" description="Polar residues" evidence="1">
    <location>
        <begin position="273"/>
        <end position="295"/>
    </location>
</feature>
<feature type="compositionally biased region" description="Polar residues" evidence="1">
    <location>
        <begin position="237"/>
        <end position="264"/>
    </location>
</feature>
<evidence type="ECO:0000313" key="5">
    <source>
        <dbReference type="Proteomes" id="UP000324748"/>
    </source>
</evidence>
<dbReference type="AlphaFoldDB" id="A0A5B0M6G4"/>
<name>A0A5B0M6G4_PUCGR</name>
<protein>
    <submittedName>
        <fullName evidence="3">Uncharacterized protein</fullName>
    </submittedName>
</protein>
<proteinExistence type="predicted"/>
<keyword evidence="5" id="KW-1185">Reference proteome</keyword>
<feature type="compositionally biased region" description="Polar residues" evidence="1">
    <location>
        <begin position="324"/>
        <end position="335"/>
    </location>
</feature>
<feature type="signal peptide" evidence="2">
    <location>
        <begin position="1"/>
        <end position="27"/>
    </location>
</feature>
<feature type="compositionally biased region" description="Basic residues" evidence="1">
    <location>
        <begin position="356"/>
        <end position="374"/>
    </location>
</feature>
<gene>
    <name evidence="3" type="ORF">PGT21_028628</name>
    <name evidence="4" type="ORF">PGTUg99_021411</name>
</gene>